<dbReference type="FunFam" id="3.30.70.270:FF:000001">
    <property type="entry name" value="Diguanylate cyclase domain protein"/>
    <property type="match status" value="1"/>
</dbReference>
<dbReference type="InterPro" id="IPR052155">
    <property type="entry name" value="Biofilm_reg_signaling"/>
</dbReference>
<keyword evidence="1" id="KW-1133">Transmembrane helix</keyword>
<feature type="domain" description="PAC" evidence="2">
    <location>
        <begin position="417"/>
        <end position="470"/>
    </location>
</feature>
<dbReference type="NCBIfam" id="TIGR00254">
    <property type="entry name" value="GGDEF"/>
    <property type="match status" value="1"/>
</dbReference>
<evidence type="ECO:0000313" key="5">
    <source>
        <dbReference type="Proteomes" id="UP000533905"/>
    </source>
</evidence>
<protein>
    <submittedName>
        <fullName evidence="4">Diguanylate cyclase</fullName>
    </submittedName>
</protein>
<dbReference type="Gene3D" id="3.30.450.20">
    <property type="entry name" value="PAS domain"/>
    <property type="match status" value="3"/>
</dbReference>
<accession>A0A7Y2JY95</accession>
<comment type="caution">
    <text evidence="4">The sequence shown here is derived from an EMBL/GenBank/DDBJ whole genome shotgun (WGS) entry which is preliminary data.</text>
</comment>
<dbReference type="InterPro" id="IPR000014">
    <property type="entry name" value="PAS"/>
</dbReference>
<feature type="domain" description="GGDEF" evidence="3">
    <location>
        <begin position="502"/>
        <end position="635"/>
    </location>
</feature>
<dbReference type="Pfam" id="PF00990">
    <property type="entry name" value="GGDEF"/>
    <property type="match status" value="1"/>
</dbReference>
<dbReference type="InterPro" id="IPR001610">
    <property type="entry name" value="PAC"/>
</dbReference>
<dbReference type="PROSITE" id="PS50113">
    <property type="entry name" value="PAC"/>
    <property type="match status" value="1"/>
</dbReference>
<dbReference type="InterPro" id="IPR054327">
    <property type="entry name" value="His-kinase-like_sensor"/>
</dbReference>
<dbReference type="InterPro" id="IPR029787">
    <property type="entry name" value="Nucleotide_cyclase"/>
</dbReference>
<evidence type="ECO:0000256" key="1">
    <source>
        <dbReference type="SAM" id="Phobius"/>
    </source>
</evidence>
<dbReference type="InterPro" id="IPR035965">
    <property type="entry name" value="PAS-like_dom_sf"/>
</dbReference>
<organism evidence="4 5">
    <name type="scientific">Telluria aromaticivorans</name>
    <dbReference type="NCBI Taxonomy" id="2725995"/>
    <lineage>
        <taxon>Bacteria</taxon>
        <taxon>Pseudomonadati</taxon>
        <taxon>Pseudomonadota</taxon>
        <taxon>Betaproteobacteria</taxon>
        <taxon>Burkholderiales</taxon>
        <taxon>Oxalobacteraceae</taxon>
        <taxon>Telluria group</taxon>
        <taxon>Telluria</taxon>
    </lineage>
</organism>
<sequence>MLSPSFSSSSLPPSSPSGTRIGHFFRPRVLRDLAIYLAIMLPIVWGLVAVEQSRFTALAAAGSNRDLRNYARAFTEEVRATVGIVDLSLLQLRATWQRDRDGFAQTVGEHSRHLRYRVPMLVNVLDASGKLVYTNVGPSREGLDMSGTAAYSVHLQTNDDRFYVNRPVISPLTSSWVVQFSRSIRDADGRLQGVLIAAVSPDYFVRFYDDIDLGPSSSVSLIRALDGAIIARSTHADRHHGIGTVLKNNPHTEQSPVTGSFRRAGQIDGVERFYAWHKIPDYGMVVTVGQAVKDANAQFAQQRAVLAWVGGAVSLVLSLVGWALLAAAERRRRALKALAAAEARWKLALNAAGDGVWDCDVVTGLATLSPRAQMILDTERSVISWYGSALDAIVHPEDLPQLRTQLRSHLAGHAPDFAAEFRVRLRNGDWSWIDAHGTVGERDELGQPLRMVGTFSNIDARKHEEARMRRMAHEDALTGLPNRVLLGDRLRQAIRLASRDGHKVAVIYFDLDKFKPVNDTHGHAAGDRLLQLVARRLRAGLRDADTLARIGGDEFVVLLPRCDGQEDAARVADNILVQLNEPFEDGELVHRISGSLGCAMFPDHGLDADALLRSADLAMYDAKSHGRNRVSSRYRGEAA</sequence>
<dbReference type="RefSeq" id="WP_171082952.1">
    <property type="nucleotide sequence ID" value="NZ_JABAIV010000002.1"/>
</dbReference>
<gene>
    <name evidence="4" type="ORF">HGB41_08080</name>
</gene>
<dbReference type="CDD" id="cd00130">
    <property type="entry name" value="PAS"/>
    <property type="match status" value="1"/>
</dbReference>
<dbReference type="SUPFAM" id="SSF55073">
    <property type="entry name" value="Nucleotide cyclase"/>
    <property type="match status" value="1"/>
</dbReference>
<dbReference type="SUPFAM" id="SSF55785">
    <property type="entry name" value="PYP-like sensor domain (PAS domain)"/>
    <property type="match status" value="1"/>
</dbReference>
<keyword evidence="1" id="KW-0472">Membrane</keyword>
<evidence type="ECO:0000259" key="2">
    <source>
        <dbReference type="PROSITE" id="PS50113"/>
    </source>
</evidence>
<dbReference type="InterPro" id="IPR000160">
    <property type="entry name" value="GGDEF_dom"/>
</dbReference>
<dbReference type="PANTHER" id="PTHR44757:SF2">
    <property type="entry name" value="BIOFILM ARCHITECTURE MAINTENANCE PROTEIN MBAA"/>
    <property type="match status" value="1"/>
</dbReference>
<dbReference type="Proteomes" id="UP000533905">
    <property type="component" value="Unassembled WGS sequence"/>
</dbReference>
<dbReference type="CDD" id="cd01949">
    <property type="entry name" value="GGDEF"/>
    <property type="match status" value="1"/>
</dbReference>
<dbReference type="Pfam" id="PF08447">
    <property type="entry name" value="PAS_3"/>
    <property type="match status" value="1"/>
</dbReference>
<dbReference type="AlphaFoldDB" id="A0A7Y2JY95"/>
<reference evidence="4 5" key="1">
    <citation type="submission" date="2020-04" db="EMBL/GenBank/DDBJ databases">
        <title>Massilia sp. nov., a cold adapted bacteria isolated from Arctic soil.</title>
        <authorList>
            <person name="Son J."/>
            <person name="Ka J.-O."/>
        </authorList>
    </citation>
    <scope>NUCLEOTIDE SEQUENCE [LARGE SCALE GENOMIC DNA]</scope>
    <source>
        <strain evidence="4 5">ML15P13</strain>
    </source>
</reference>
<dbReference type="CDD" id="cd12915">
    <property type="entry name" value="PDC2_DGC_like"/>
    <property type="match status" value="1"/>
</dbReference>
<keyword evidence="1" id="KW-0812">Transmembrane</keyword>
<dbReference type="InterPro" id="IPR013655">
    <property type="entry name" value="PAS_fold_3"/>
</dbReference>
<dbReference type="SMART" id="SM00091">
    <property type="entry name" value="PAS"/>
    <property type="match status" value="1"/>
</dbReference>
<keyword evidence="5" id="KW-1185">Reference proteome</keyword>
<dbReference type="GO" id="GO:0003824">
    <property type="term" value="F:catalytic activity"/>
    <property type="evidence" value="ECO:0007669"/>
    <property type="project" value="UniProtKB-ARBA"/>
</dbReference>
<proteinExistence type="predicted"/>
<name>A0A7Y2JY95_9BURK</name>
<dbReference type="InterPro" id="IPR000700">
    <property type="entry name" value="PAS-assoc_C"/>
</dbReference>
<dbReference type="CDD" id="cd12914">
    <property type="entry name" value="PDC1_DGC_like"/>
    <property type="match status" value="1"/>
</dbReference>
<feature type="transmembrane region" description="Helical" evidence="1">
    <location>
        <begin position="305"/>
        <end position="328"/>
    </location>
</feature>
<feature type="transmembrane region" description="Helical" evidence="1">
    <location>
        <begin position="33"/>
        <end position="50"/>
    </location>
</feature>
<dbReference type="PROSITE" id="PS50887">
    <property type="entry name" value="GGDEF"/>
    <property type="match status" value="1"/>
</dbReference>
<dbReference type="EMBL" id="JABAIV010000002">
    <property type="protein sequence ID" value="NNG22958.1"/>
    <property type="molecule type" value="Genomic_DNA"/>
</dbReference>
<evidence type="ECO:0000313" key="4">
    <source>
        <dbReference type="EMBL" id="NNG22958.1"/>
    </source>
</evidence>
<dbReference type="SMART" id="SM00086">
    <property type="entry name" value="PAC"/>
    <property type="match status" value="1"/>
</dbReference>
<dbReference type="Gene3D" id="3.30.70.270">
    <property type="match status" value="1"/>
</dbReference>
<dbReference type="SMART" id="SM00267">
    <property type="entry name" value="GGDEF"/>
    <property type="match status" value="1"/>
</dbReference>
<dbReference type="Pfam" id="PF22588">
    <property type="entry name" value="dCache_1_like"/>
    <property type="match status" value="1"/>
</dbReference>
<evidence type="ECO:0000259" key="3">
    <source>
        <dbReference type="PROSITE" id="PS50887"/>
    </source>
</evidence>
<dbReference type="InterPro" id="IPR043128">
    <property type="entry name" value="Rev_trsase/Diguanyl_cyclase"/>
</dbReference>
<dbReference type="PANTHER" id="PTHR44757">
    <property type="entry name" value="DIGUANYLATE CYCLASE DGCP"/>
    <property type="match status" value="1"/>
</dbReference>